<comment type="subcellular location">
    <subcellularLocation>
        <location evidence="1 12">Mitochondrion membrane</location>
        <topology evidence="1 12">Single-pass membrane protein</topology>
    </subcellularLocation>
</comment>
<dbReference type="GO" id="GO:0015986">
    <property type="term" value="P:proton motive force-driven ATP synthesis"/>
    <property type="evidence" value="ECO:0007669"/>
    <property type="project" value="InterPro"/>
</dbReference>
<evidence type="ECO:0000256" key="7">
    <source>
        <dbReference type="ARBA" id="ARBA00022989"/>
    </source>
</evidence>
<dbReference type="GO" id="GO:0015078">
    <property type="term" value="F:proton transmembrane transporter activity"/>
    <property type="evidence" value="ECO:0007669"/>
    <property type="project" value="InterPro"/>
</dbReference>
<comment type="similarity">
    <text evidence="2 12">Belongs to the ATPase protein 8 family.</text>
</comment>
<dbReference type="InterPro" id="IPR001421">
    <property type="entry name" value="ATP8_metazoa"/>
</dbReference>
<dbReference type="PANTHER" id="PTHR39937:SF1">
    <property type="entry name" value="ATP SYNTHASE PROTEIN 8"/>
    <property type="match status" value="1"/>
</dbReference>
<dbReference type="AlphaFoldDB" id="A0A0U1XYB4"/>
<dbReference type="PANTHER" id="PTHR39937">
    <property type="entry name" value="ATP SYNTHASE PROTEIN 8"/>
    <property type="match status" value="1"/>
</dbReference>
<evidence type="ECO:0000256" key="12">
    <source>
        <dbReference type="RuleBase" id="RU003661"/>
    </source>
</evidence>
<keyword evidence="10 13" id="KW-0472">Membrane</keyword>
<evidence type="ECO:0000256" key="5">
    <source>
        <dbReference type="ARBA" id="ARBA00022692"/>
    </source>
</evidence>
<keyword evidence="7 13" id="KW-1133">Transmembrane helix</keyword>
<keyword evidence="6 12" id="KW-0375">Hydrogen ion transport</keyword>
<evidence type="ECO:0000256" key="9">
    <source>
        <dbReference type="ARBA" id="ARBA00023128"/>
    </source>
</evidence>
<protein>
    <recommendedName>
        <fullName evidence="12">ATP synthase complex subunit 8</fullName>
    </recommendedName>
</protein>
<organism evidence="14">
    <name type="scientific">Stercorarius maccormicki</name>
    <name type="common">South polar skua</name>
    <name type="synonym">Catharacta maccormicki</name>
    <dbReference type="NCBI Taxonomy" id="395889"/>
    <lineage>
        <taxon>Eukaryota</taxon>
        <taxon>Metazoa</taxon>
        <taxon>Chordata</taxon>
        <taxon>Craniata</taxon>
        <taxon>Vertebrata</taxon>
        <taxon>Euteleostomi</taxon>
        <taxon>Archelosauria</taxon>
        <taxon>Archosauria</taxon>
        <taxon>Dinosauria</taxon>
        <taxon>Saurischia</taxon>
        <taxon>Theropoda</taxon>
        <taxon>Coelurosauria</taxon>
        <taxon>Aves</taxon>
        <taxon>Neognathae</taxon>
        <taxon>Neoaves</taxon>
        <taxon>Charadriiformes</taxon>
        <taxon>Stercorariidae</taxon>
        <taxon>Stercorarius</taxon>
    </lineage>
</organism>
<evidence type="ECO:0000256" key="3">
    <source>
        <dbReference type="ARBA" id="ARBA00022448"/>
    </source>
</evidence>
<keyword evidence="8 12" id="KW-0406">Ion transport</keyword>
<evidence type="ECO:0000256" key="11">
    <source>
        <dbReference type="ARBA" id="ARBA00023310"/>
    </source>
</evidence>
<name>A0A0U1XYB4_STEMC</name>
<feature type="transmembrane region" description="Helical" evidence="13">
    <location>
        <begin position="6"/>
        <end position="24"/>
    </location>
</feature>
<reference evidence="14" key="2">
    <citation type="submission" date="2014-08" db="EMBL/GenBank/DDBJ databases">
        <authorList>
            <person name="Edwards T."/>
        </authorList>
    </citation>
    <scope>NUCLEOTIDE SEQUENCE</scope>
</reference>
<keyword evidence="3 12" id="KW-0813">Transport</keyword>
<evidence type="ECO:0000256" key="6">
    <source>
        <dbReference type="ARBA" id="ARBA00022781"/>
    </source>
</evidence>
<gene>
    <name evidence="14" type="primary">ATP8</name>
</gene>
<dbReference type="GeneID" id="22834056"/>
<geneLocation type="mitochondrion" evidence="14"/>
<reference evidence="14" key="1">
    <citation type="journal article" date="2014" name="Mitochondrial DNA">
        <title>Complete mitochondrial genome of the South Polar Skua Stercorarius maccormicki (Charadriiformes, Stercorariidae) in Antarctica.</title>
        <authorList>
            <person name="Han Y.D."/>
            <person name="Baek Y.S."/>
            <person name="Kim J.H."/>
            <person name="Choi H.G."/>
            <person name="Kim S."/>
        </authorList>
    </citation>
    <scope>NUCLEOTIDE SEQUENCE</scope>
</reference>
<accession>A0A0U1XYB4</accession>
<evidence type="ECO:0000256" key="8">
    <source>
        <dbReference type="ARBA" id="ARBA00023065"/>
    </source>
</evidence>
<dbReference type="Pfam" id="PF00895">
    <property type="entry name" value="ATP-synt_8"/>
    <property type="match status" value="1"/>
</dbReference>
<evidence type="ECO:0000256" key="4">
    <source>
        <dbReference type="ARBA" id="ARBA00022547"/>
    </source>
</evidence>
<evidence type="ECO:0000256" key="2">
    <source>
        <dbReference type="ARBA" id="ARBA00008892"/>
    </source>
</evidence>
<dbReference type="InterPro" id="IPR050635">
    <property type="entry name" value="ATPase_protein_8"/>
</dbReference>
<keyword evidence="11" id="KW-0066">ATP synthesis</keyword>
<evidence type="ECO:0000313" key="14">
    <source>
        <dbReference type="EMBL" id="AJA05082.1"/>
    </source>
</evidence>
<keyword evidence="4 12" id="KW-0138">CF(0)</keyword>
<sequence length="57" mass="6616">MPQLNPNPWFLIMLAAWLIFTLTIQPKLLSFTSTNPPSNSNKTPMTTKITPWTWPWT</sequence>
<proteinExistence type="inferred from homology"/>
<dbReference type="EMBL" id="KM401546">
    <property type="protein sequence ID" value="AJA05082.1"/>
    <property type="molecule type" value="Genomic_DNA"/>
</dbReference>
<evidence type="ECO:0000256" key="10">
    <source>
        <dbReference type="ARBA" id="ARBA00023136"/>
    </source>
</evidence>
<dbReference type="CTD" id="4509"/>
<dbReference type="GO" id="GO:0031966">
    <property type="term" value="C:mitochondrial membrane"/>
    <property type="evidence" value="ECO:0007669"/>
    <property type="project" value="UniProtKB-SubCell"/>
</dbReference>
<evidence type="ECO:0000256" key="1">
    <source>
        <dbReference type="ARBA" id="ARBA00004304"/>
    </source>
</evidence>
<evidence type="ECO:0000256" key="13">
    <source>
        <dbReference type="SAM" id="Phobius"/>
    </source>
</evidence>
<dbReference type="RefSeq" id="YP_009115257.1">
    <property type="nucleotide sequence ID" value="NC_026125.1"/>
</dbReference>
<keyword evidence="5 12" id="KW-0812">Transmembrane</keyword>
<keyword evidence="9 12" id="KW-0496">Mitochondrion</keyword>
<dbReference type="GO" id="GO:0045259">
    <property type="term" value="C:proton-transporting ATP synthase complex"/>
    <property type="evidence" value="ECO:0007669"/>
    <property type="project" value="UniProtKB-KW"/>
</dbReference>